<dbReference type="Pfam" id="PF00650">
    <property type="entry name" value="CRAL_TRIO"/>
    <property type="match status" value="1"/>
</dbReference>
<dbReference type="AlphaFoldDB" id="A0AAN9TNM0"/>
<organism evidence="2 3">
    <name type="scientific">Parthenolecanium corni</name>
    <dbReference type="NCBI Taxonomy" id="536013"/>
    <lineage>
        <taxon>Eukaryota</taxon>
        <taxon>Metazoa</taxon>
        <taxon>Ecdysozoa</taxon>
        <taxon>Arthropoda</taxon>
        <taxon>Hexapoda</taxon>
        <taxon>Insecta</taxon>
        <taxon>Pterygota</taxon>
        <taxon>Neoptera</taxon>
        <taxon>Paraneoptera</taxon>
        <taxon>Hemiptera</taxon>
        <taxon>Sternorrhyncha</taxon>
        <taxon>Coccoidea</taxon>
        <taxon>Coccidae</taxon>
        <taxon>Parthenolecanium</taxon>
    </lineage>
</organism>
<reference evidence="2 3" key="1">
    <citation type="submission" date="2024-03" db="EMBL/GenBank/DDBJ databases">
        <title>Adaptation during the transition from Ophiocordyceps entomopathogen to insect associate is accompanied by gene loss and intensified selection.</title>
        <authorList>
            <person name="Ward C.M."/>
            <person name="Onetto C.A."/>
            <person name="Borneman A.R."/>
        </authorList>
    </citation>
    <scope>NUCLEOTIDE SEQUENCE [LARGE SCALE GENOMIC DNA]</scope>
    <source>
        <strain evidence="2">AWRI1</strain>
        <tissue evidence="2">Single Adult Female</tissue>
    </source>
</reference>
<dbReference type="PANTHER" id="PTHR10174">
    <property type="entry name" value="ALPHA-TOCOPHEROL TRANSFER PROTEIN-RELATED"/>
    <property type="match status" value="1"/>
</dbReference>
<dbReference type="InterPro" id="IPR036865">
    <property type="entry name" value="CRAL-TRIO_dom_sf"/>
</dbReference>
<dbReference type="CDD" id="cd00170">
    <property type="entry name" value="SEC14"/>
    <property type="match status" value="1"/>
</dbReference>
<dbReference type="GO" id="GO:0016020">
    <property type="term" value="C:membrane"/>
    <property type="evidence" value="ECO:0007669"/>
    <property type="project" value="TreeGrafter"/>
</dbReference>
<proteinExistence type="predicted"/>
<evidence type="ECO:0000259" key="1">
    <source>
        <dbReference type="PROSITE" id="PS50191"/>
    </source>
</evidence>
<dbReference type="Proteomes" id="UP001367676">
    <property type="component" value="Unassembled WGS sequence"/>
</dbReference>
<evidence type="ECO:0000313" key="2">
    <source>
        <dbReference type="EMBL" id="KAK7580477.1"/>
    </source>
</evidence>
<dbReference type="SUPFAM" id="SSF52087">
    <property type="entry name" value="CRAL/TRIO domain"/>
    <property type="match status" value="1"/>
</dbReference>
<dbReference type="EMBL" id="JBBCAQ010000034">
    <property type="protein sequence ID" value="KAK7580477.1"/>
    <property type="molecule type" value="Genomic_DNA"/>
</dbReference>
<name>A0AAN9TNM0_9HEMI</name>
<evidence type="ECO:0000313" key="3">
    <source>
        <dbReference type="Proteomes" id="UP001367676"/>
    </source>
</evidence>
<keyword evidence="3" id="KW-1185">Reference proteome</keyword>
<dbReference type="GO" id="GO:1902936">
    <property type="term" value="F:phosphatidylinositol bisphosphate binding"/>
    <property type="evidence" value="ECO:0007669"/>
    <property type="project" value="TreeGrafter"/>
</dbReference>
<dbReference type="Gene3D" id="3.40.525.10">
    <property type="entry name" value="CRAL-TRIO lipid binding domain"/>
    <property type="match status" value="1"/>
</dbReference>
<comment type="caution">
    <text evidence="2">The sequence shown here is derived from an EMBL/GenBank/DDBJ whole genome shotgun (WGS) entry which is preliminary data.</text>
</comment>
<protein>
    <recommendedName>
        <fullName evidence="1">CRAL-TRIO domain-containing protein</fullName>
    </recommendedName>
</protein>
<feature type="domain" description="CRAL-TRIO" evidence="1">
    <location>
        <begin position="93"/>
        <end position="253"/>
    </location>
</feature>
<dbReference type="SUPFAM" id="SSF46938">
    <property type="entry name" value="CRAL/TRIO N-terminal domain"/>
    <property type="match status" value="1"/>
</dbReference>
<gene>
    <name evidence="2" type="ORF">V9T40_001106</name>
</gene>
<sequence>MQYFEKVSEEQLLDILKDVGTDEESIKRDVDQLKNWLEMTPYLPSVKDEVFLRSAILRCKNSMERAKRFLDYYYSRRTLGIDMFSCRDLHSEEIRNSKDFVASVPLPRLTREGYRIYIVSFRAYSAKDLPKVTSILSMWQMEQEVLMKSDTNKGIIGIIDAKYFGVSVAALFLTEIKKCFDLITKTTRTRYFETYIINILPAGQKFYDMTKHILSGKMLGRIKIWKKKPEELAEVLPKSILPLDFGGEERSIDELQDAWFEYMRQFDGWFESEKNFQAELNKRPRDDYISEEFFSFGLNGTFRQIILD</sequence>
<dbReference type="InterPro" id="IPR001251">
    <property type="entry name" value="CRAL-TRIO_dom"/>
</dbReference>
<dbReference type="PROSITE" id="PS50191">
    <property type="entry name" value="CRAL_TRIO"/>
    <property type="match status" value="1"/>
</dbReference>
<dbReference type="InterPro" id="IPR036273">
    <property type="entry name" value="CRAL/TRIO_N_dom_sf"/>
</dbReference>
<accession>A0AAN9TNM0</accession>
<dbReference type="PANTHER" id="PTHR10174:SF224">
    <property type="entry name" value="RETINOL-BINDING PROTEIN PINTA"/>
    <property type="match status" value="1"/>
</dbReference>